<accession>A0AAV3Z997</accession>
<reference evidence="2 3" key="1">
    <citation type="journal article" date="2021" name="Elife">
        <title>Chloroplast acquisition without the gene transfer in kleptoplastic sea slugs, Plakobranchus ocellatus.</title>
        <authorList>
            <person name="Maeda T."/>
            <person name="Takahashi S."/>
            <person name="Yoshida T."/>
            <person name="Shimamura S."/>
            <person name="Takaki Y."/>
            <person name="Nagai Y."/>
            <person name="Toyoda A."/>
            <person name="Suzuki Y."/>
            <person name="Arimoto A."/>
            <person name="Ishii H."/>
            <person name="Satoh N."/>
            <person name="Nishiyama T."/>
            <person name="Hasebe M."/>
            <person name="Maruyama T."/>
            <person name="Minagawa J."/>
            <person name="Obokata J."/>
            <person name="Shigenobu S."/>
        </authorList>
    </citation>
    <scope>NUCLEOTIDE SEQUENCE [LARGE SCALE GENOMIC DNA]</scope>
</reference>
<evidence type="ECO:0000313" key="2">
    <source>
        <dbReference type="EMBL" id="GFN91739.1"/>
    </source>
</evidence>
<keyword evidence="3" id="KW-1185">Reference proteome</keyword>
<sequence>MSAHQIKNKDYIGGDGDDDDADADDDDDDDYDDGDEEKEGEGEEEEEEEEEEEKVDEEKEEKLLQGSQILKDPTRPNTASKAMANLLIMPPHSNINHTLLLVIRYLDRALDSLDIFSA</sequence>
<proteinExistence type="predicted"/>
<feature type="region of interest" description="Disordered" evidence="1">
    <location>
        <begin position="1"/>
        <end position="77"/>
    </location>
</feature>
<comment type="caution">
    <text evidence="2">The sequence shown here is derived from an EMBL/GenBank/DDBJ whole genome shotgun (WGS) entry which is preliminary data.</text>
</comment>
<evidence type="ECO:0000256" key="1">
    <source>
        <dbReference type="SAM" id="MobiDB-lite"/>
    </source>
</evidence>
<gene>
    <name evidence="2" type="ORF">PoB_001824500</name>
</gene>
<name>A0AAV3Z997_9GAST</name>
<organism evidence="2 3">
    <name type="scientific">Plakobranchus ocellatus</name>
    <dbReference type="NCBI Taxonomy" id="259542"/>
    <lineage>
        <taxon>Eukaryota</taxon>
        <taxon>Metazoa</taxon>
        <taxon>Spiralia</taxon>
        <taxon>Lophotrochozoa</taxon>
        <taxon>Mollusca</taxon>
        <taxon>Gastropoda</taxon>
        <taxon>Heterobranchia</taxon>
        <taxon>Euthyneura</taxon>
        <taxon>Panpulmonata</taxon>
        <taxon>Sacoglossa</taxon>
        <taxon>Placobranchoidea</taxon>
        <taxon>Plakobranchidae</taxon>
        <taxon>Plakobranchus</taxon>
    </lineage>
</organism>
<dbReference type="EMBL" id="BLXT01002163">
    <property type="protein sequence ID" value="GFN91739.1"/>
    <property type="molecule type" value="Genomic_DNA"/>
</dbReference>
<protein>
    <submittedName>
        <fullName evidence="2">Uncharacterized protein</fullName>
    </submittedName>
</protein>
<evidence type="ECO:0000313" key="3">
    <source>
        <dbReference type="Proteomes" id="UP000735302"/>
    </source>
</evidence>
<feature type="compositionally biased region" description="Acidic residues" evidence="1">
    <location>
        <begin position="15"/>
        <end position="55"/>
    </location>
</feature>
<dbReference type="AlphaFoldDB" id="A0AAV3Z997"/>
<dbReference type="Proteomes" id="UP000735302">
    <property type="component" value="Unassembled WGS sequence"/>
</dbReference>